<dbReference type="PANTHER" id="PTHR42648">
    <property type="entry name" value="TRANSPOSASE, PUTATIVE-RELATED"/>
    <property type="match status" value="1"/>
</dbReference>
<dbReference type="CDD" id="cd09272">
    <property type="entry name" value="RNase_HI_RT_Ty1"/>
    <property type="match status" value="1"/>
</dbReference>
<dbReference type="GO" id="GO:0008233">
    <property type="term" value="F:peptidase activity"/>
    <property type="evidence" value="ECO:0007669"/>
    <property type="project" value="UniProtKB-KW"/>
</dbReference>
<dbReference type="InterPro" id="IPR012337">
    <property type="entry name" value="RNaseH-like_sf"/>
</dbReference>
<sequence length="464" mass="53235">MGNDIACKVAGIGTVRIKFNDGSVKVSTKVRHVPELKRNLISLGMLVFNGESDAIVIKRGSKQIMKGIRKDGLYRLQGKTIVNSANSIRLWHLRLSHISEKGLEELHKQGLLKGTNYEKLDFCEHCLYGKQERAKFPASTHNTKGILDYVHSDIWGPTKTQSIGGVRYYISFIDDWSTKMWIYLLNHKNQAFKIFKQWKALVETQIGKQVKVLSIDNGLEYLSDEFNEFCKDNGITRHKTIRVHPQQNGLAEIMNRTILGRVRCMLSNANLSKLMRDRSKGTIHLSQESYVEKVFKSDMFNAEPVSTLIAGQFKLSSDQSPSNEEDYKFMSNIPYANAIGSLMYAMVYSRSDIACEASLVSRFMGNPGKKHWMEVNWMLRYLKRTPDIGLRFSAICLFKNQKFHERTKHINVRFHFIRDIIPKGVLQVSKIGTENNPVNMLTKVIPTYKFEHCLYLLSIQRPGE</sequence>
<organism evidence="3 4">
    <name type="scientific">Cajanus cajan</name>
    <name type="common">Pigeon pea</name>
    <name type="synonym">Cajanus indicus</name>
    <dbReference type="NCBI Taxonomy" id="3821"/>
    <lineage>
        <taxon>Eukaryota</taxon>
        <taxon>Viridiplantae</taxon>
        <taxon>Streptophyta</taxon>
        <taxon>Embryophyta</taxon>
        <taxon>Tracheophyta</taxon>
        <taxon>Spermatophyta</taxon>
        <taxon>Magnoliopsida</taxon>
        <taxon>eudicotyledons</taxon>
        <taxon>Gunneridae</taxon>
        <taxon>Pentapetalae</taxon>
        <taxon>rosids</taxon>
        <taxon>fabids</taxon>
        <taxon>Fabales</taxon>
        <taxon>Fabaceae</taxon>
        <taxon>Papilionoideae</taxon>
        <taxon>50 kb inversion clade</taxon>
        <taxon>NPAAA clade</taxon>
        <taxon>indigoferoid/millettioid clade</taxon>
        <taxon>Phaseoleae</taxon>
        <taxon>Cajanus</taxon>
    </lineage>
</organism>
<dbReference type="InterPro" id="IPR036397">
    <property type="entry name" value="RNaseH_sf"/>
</dbReference>
<dbReference type="InterPro" id="IPR054722">
    <property type="entry name" value="PolX-like_BBD"/>
</dbReference>
<dbReference type="PANTHER" id="PTHR42648:SF28">
    <property type="entry name" value="TRANSPOSON-ENCODED PROTEIN WITH RIBONUCLEASE H-LIKE AND RETROVIRUS ZINC FINGER-LIKE DOMAINS"/>
    <property type="match status" value="1"/>
</dbReference>
<dbReference type="Gramene" id="C.cajan_41820.t">
    <property type="protein sequence ID" value="C.cajan_41820.t"/>
    <property type="gene ID" value="C.cajan_41820"/>
</dbReference>
<dbReference type="GO" id="GO:0003676">
    <property type="term" value="F:nucleic acid binding"/>
    <property type="evidence" value="ECO:0007669"/>
    <property type="project" value="InterPro"/>
</dbReference>
<evidence type="ECO:0000313" key="3">
    <source>
        <dbReference type="EMBL" id="KYP37885.1"/>
    </source>
</evidence>
<dbReference type="SUPFAM" id="SSF53098">
    <property type="entry name" value="Ribonuclease H-like"/>
    <property type="match status" value="1"/>
</dbReference>
<evidence type="ECO:0000259" key="2">
    <source>
        <dbReference type="PROSITE" id="PS50994"/>
    </source>
</evidence>
<name>A0A151R669_CAJCA</name>
<evidence type="ECO:0000256" key="1">
    <source>
        <dbReference type="ARBA" id="ARBA00022670"/>
    </source>
</evidence>
<reference evidence="3" key="1">
    <citation type="journal article" date="2012" name="Nat. Biotechnol.">
        <title>Draft genome sequence of pigeonpea (Cajanus cajan), an orphan legume crop of resource-poor farmers.</title>
        <authorList>
            <person name="Varshney R.K."/>
            <person name="Chen W."/>
            <person name="Li Y."/>
            <person name="Bharti A.K."/>
            <person name="Saxena R.K."/>
            <person name="Schlueter J.A."/>
            <person name="Donoghue M.T."/>
            <person name="Azam S."/>
            <person name="Fan G."/>
            <person name="Whaley A.M."/>
            <person name="Farmer A.D."/>
            <person name="Sheridan J."/>
            <person name="Iwata A."/>
            <person name="Tuteja R."/>
            <person name="Penmetsa R.V."/>
            <person name="Wu W."/>
            <person name="Upadhyaya H.D."/>
            <person name="Yang S.P."/>
            <person name="Shah T."/>
            <person name="Saxena K.B."/>
            <person name="Michael T."/>
            <person name="McCombie W.R."/>
            <person name="Yang B."/>
            <person name="Zhang G."/>
            <person name="Yang H."/>
            <person name="Wang J."/>
            <person name="Spillane C."/>
            <person name="Cook D.R."/>
            <person name="May G.D."/>
            <person name="Xu X."/>
            <person name="Jackson S.A."/>
        </authorList>
    </citation>
    <scope>NUCLEOTIDE SEQUENCE [LARGE SCALE GENOMIC DNA]</scope>
</reference>
<dbReference type="GO" id="GO:0006508">
    <property type="term" value="P:proteolysis"/>
    <property type="evidence" value="ECO:0007669"/>
    <property type="project" value="UniProtKB-KW"/>
</dbReference>
<dbReference type="AlphaFoldDB" id="A0A151R669"/>
<dbReference type="Pfam" id="PF13976">
    <property type="entry name" value="gag_pre-integrs"/>
    <property type="match status" value="1"/>
</dbReference>
<dbReference type="GO" id="GO:0015074">
    <property type="term" value="P:DNA integration"/>
    <property type="evidence" value="ECO:0007669"/>
    <property type="project" value="InterPro"/>
</dbReference>
<feature type="domain" description="Integrase catalytic" evidence="2">
    <location>
        <begin position="133"/>
        <end position="312"/>
    </location>
</feature>
<keyword evidence="4" id="KW-1185">Reference proteome</keyword>
<keyword evidence="1" id="KW-0645">Protease</keyword>
<dbReference type="InterPro" id="IPR001584">
    <property type="entry name" value="Integrase_cat-core"/>
</dbReference>
<gene>
    <name evidence="3" type="ORF">KK1_040905</name>
</gene>
<dbReference type="OMA" id="CEECVID"/>
<keyword evidence="1" id="KW-0378">Hydrolase</keyword>
<evidence type="ECO:0000313" key="4">
    <source>
        <dbReference type="Proteomes" id="UP000075243"/>
    </source>
</evidence>
<dbReference type="InterPro" id="IPR025724">
    <property type="entry name" value="GAG-pre-integrase_dom"/>
</dbReference>
<dbReference type="Pfam" id="PF00665">
    <property type="entry name" value="rve"/>
    <property type="match status" value="1"/>
</dbReference>
<dbReference type="EMBL" id="KQ484058">
    <property type="protein sequence ID" value="KYP37885.1"/>
    <property type="molecule type" value="Genomic_DNA"/>
</dbReference>
<dbReference type="Pfam" id="PF22936">
    <property type="entry name" value="Pol_BBD"/>
    <property type="match status" value="1"/>
</dbReference>
<proteinExistence type="predicted"/>
<dbReference type="InterPro" id="IPR039537">
    <property type="entry name" value="Retrotran_Ty1/copia-like"/>
</dbReference>
<dbReference type="PROSITE" id="PS50994">
    <property type="entry name" value="INTEGRASE"/>
    <property type="match status" value="1"/>
</dbReference>
<accession>A0A151R669</accession>
<protein>
    <submittedName>
        <fullName evidence="3">Retrovirus-related Pol polyprotein from transposon TNT 1-94</fullName>
    </submittedName>
</protein>
<dbReference type="Gene3D" id="3.30.420.10">
    <property type="entry name" value="Ribonuclease H-like superfamily/Ribonuclease H"/>
    <property type="match status" value="1"/>
</dbReference>
<dbReference type="Proteomes" id="UP000075243">
    <property type="component" value="Unassembled WGS sequence"/>
</dbReference>